<name>A0A098EE40_9ZZZZ</name>
<evidence type="ECO:0000313" key="2">
    <source>
        <dbReference type="EMBL" id="CEG13786.1"/>
    </source>
</evidence>
<dbReference type="AlphaFoldDB" id="A0A098EE40"/>
<dbReference type="InterPro" id="IPR052344">
    <property type="entry name" value="Transposase-related"/>
</dbReference>
<accession>A0A098EE40</accession>
<sequence>MEDFRVPFDNNLAERDIRMVKVQQKISGCFRSNEGANIFCRINGFISTVKKQGKNVMDYLSLALRPSNATKNILLIEEGG</sequence>
<dbReference type="EMBL" id="CCXY01000413">
    <property type="protein sequence ID" value="CEG13786.1"/>
    <property type="molecule type" value="Genomic_DNA"/>
</dbReference>
<dbReference type="PANTHER" id="PTHR33678:SF1">
    <property type="entry name" value="BLL1576 PROTEIN"/>
    <property type="match status" value="1"/>
</dbReference>
<dbReference type="InterPro" id="IPR004291">
    <property type="entry name" value="Transposase_IS66_central"/>
</dbReference>
<evidence type="ECO:0000259" key="1">
    <source>
        <dbReference type="Pfam" id="PF03050"/>
    </source>
</evidence>
<organism evidence="2">
    <name type="scientific">groundwater metagenome</name>
    <dbReference type="NCBI Taxonomy" id="717931"/>
    <lineage>
        <taxon>unclassified sequences</taxon>
        <taxon>metagenomes</taxon>
        <taxon>ecological metagenomes</taxon>
    </lineage>
</organism>
<gene>
    <name evidence="2" type="ORF">MSIBF_A50005</name>
</gene>
<protein>
    <recommendedName>
        <fullName evidence="1">Transposase IS66 central domain-containing protein</fullName>
    </recommendedName>
</protein>
<dbReference type="PANTHER" id="PTHR33678">
    <property type="entry name" value="BLL1576 PROTEIN"/>
    <property type="match status" value="1"/>
</dbReference>
<proteinExistence type="predicted"/>
<feature type="domain" description="Transposase IS66 central" evidence="1">
    <location>
        <begin position="1"/>
        <end position="37"/>
    </location>
</feature>
<dbReference type="Pfam" id="PF03050">
    <property type="entry name" value="DDE_Tnp_IS66"/>
    <property type="match status" value="1"/>
</dbReference>
<reference evidence="2" key="1">
    <citation type="submission" date="2014-09" db="EMBL/GenBank/DDBJ databases">
        <authorList>
            <person name="Probst J Alexander"/>
        </authorList>
    </citation>
    <scope>NUCLEOTIDE SEQUENCE</scope>
</reference>